<comment type="caution">
    <text evidence="1">The sequence shown here is derived from an EMBL/GenBank/DDBJ whole genome shotgun (WGS) entry which is preliminary data.</text>
</comment>
<protein>
    <submittedName>
        <fullName evidence="1">Uncharacterized protein</fullName>
    </submittedName>
</protein>
<keyword evidence="2" id="KW-1185">Reference proteome</keyword>
<gene>
    <name evidence="1" type="ORF">A9J31_04255</name>
</gene>
<dbReference type="Proteomes" id="UP000185753">
    <property type="component" value="Unassembled WGS sequence"/>
</dbReference>
<dbReference type="RefSeq" id="WP_067764051.1">
    <property type="nucleotide sequence ID" value="NZ_LZDS01000023.1"/>
</dbReference>
<dbReference type="AlphaFoldDB" id="A0A1A7R988"/>
<proteinExistence type="predicted"/>
<dbReference type="STRING" id="1443941.A9J31_04255"/>
<reference evidence="2" key="1">
    <citation type="submission" date="2016-06" db="EMBL/GenBank/DDBJ databases">
        <authorList>
            <person name="Radolfova-Krizova L."/>
            <person name="Nemec A."/>
        </authorList>
    </citation>
    <scope>NUCLEOTIDE SEQUENCE [LARGE SCALE GENOMIC DNA]</scope>
    <source>
        <strain evidence="2">ANC 4275</strain>
    </source>
</reference>
<evidence type="ECO:0000313" key="1">
    <source>
        <dbReference type="EMBL" id="OBX28830.1"/>
    </source>
</evidence>
<evidence type="ECO:0000313" key="2">
    <source>
        <dbReference type="Proteomes" id="UP000185753"/>
    </source>
</evidence>
<dbReference type="EMBL" id="LZDS01000023">
    <property type="protein sequence ID" value="OBX28830.1"/>
    <property type="molecule type" value="Genomic_DNA"/>
</dbReference>
<sequence>MSQMVDTQEGKPETEIKIDNYSLLVGFEANLAETAFVERKVGILKNKVEKVQILQGEGSDYGHAFFYITKNNVVEAFFSFGPTEELGDIEYKKGEEEIDGNEKIYANGYVNKRPSTTSYLIYEVVQIFKINITEKKFHKIKQKVAKVEAAVLKGKPYNVILNDTCAEEAEDILDDVIDDLPNGKGYIEIDGKIPPFRVVNPYMWCSQFYKKYGDNAYIYPEYPEDGKGVDLFDADGEHDFSVSSWKLENGQLDPLFENGYYEN</sequence>
<name>A0A1A7R988_9GAMM</name>
<organism evidence="1 2">
    <name type="scientific">Acinetobacter gandensis</name>
    <dbReference type="NCBI Taxonomy" id="1443941"/>
    <lineage>
        <taxon>Bacteria</taxon>
        <taxon>Pseudomonadati</taxon>
        <taxon>Pseudomonadota</taxon>
        <taxon>Gammaproteobacteria</taxon>
        <taxon>Moraxellales</taxon>
        <taxon>Moraxellaceae</taxon>
        <taxon>Acinetobacter</taxon>
    </lineage>
</organism>
<accession>A0A1A7R988</accession>
<dbReference type="OrthoDB" id="6680817at2"/>